<feature type="transmembrane region" description="Helical" evidence="1">
    <location>
        <begin position="184"/>
        <end position="206"/>
    </location>
</feature>
<dbReference type="PANTHER" id="PTHR32063">
    <property type="match status" value="1"/>
</dbReference>
<feature type="transmembrane region" description="Helical" evidence="1">
    <location>
        <begin position="212"/>
        <end position="235"/>
    </location>
</feature>
<keyword evidence="1" id="KW-0472">Membrane</keyword>
<dbReference type="InterPro" id="IPR027463">
    <property type="entry name" value="AcrB_DN_DC_subdom"/>
</dbReference>
<evidence type="ECO:0000313" key="2">
    <source>
        <dbReference type="EMBL" id="MBN8798591.1"/>
    </source>
</evidence>
<name>A0A9D8KZY1_9GAMM</name>
<dbReference type="InterPro" id="IPR001036">
    <property type="entry name" value="Acrflvin-R"/>
</dbReference>
<dbReference type="AlphaFoldDB" id="A0A9D8KZY1"/>
<dbReference type="GO" id="GO:0005886">
    <property type="term" value="C:plasma membrane"/>
    <property type="evidence" value="ECO:0007669"/>
    <property type="project" value="TreeGrafter"/>
</dbReference>
<dbReference type="SUPFAM" id="SSF82714">
    <property type="entry name" value="Multidrug efflux transporter AcrB TolC docking domain, DN and DC subdomains"/>
    <property type="match status" value="1"/>
</dbReference>
<dbReference type="Pfam" id="PF00873">
    <property type="entry name" value="ACR_tran"/>
    <property type="match status" value="1"/>
</dbReference>
<dbReference type="Gene3D" id="3.30.70.1440">
    <property type="entry name" value="Multidrug efflux transporter AcrB pore domain"/>
    <property type="match status" value="1"/>
</dbReference>
<dbReference type="EMBL" id="JAFKMG010000407">
    <property type="protein sequence ID" value="MBN8798591.1"/>
    <property type="molecule type" value="Genomic_DNA"/>
</dbReference>
<dbReference type="PANTHER" id="PTHR32063:SF24">
    <property type="entry name" value="CATION EFFLUX SYSTEM (ACRB_ACRD_ACRF FAMILY)"/>
    <property type="match status" value="1"/>
</dbReference>
<keyword evidence="1" id="KW-0812">Transmembrane</keyword>
<dbReference type="Gene3D" id="1.20.1640.10">
    <property type="entry name" value="Multidrug efflux transporter AcrB transmembrane domain"/>
    <property type="match status" value="1"/>
</dbReference>
<feature type="transmembrane region" description="Helical" evidence="1">
    <location>
        <begin position="158"/>
        <end position="177"/>
    </location>
</feature>
<dbReference type="Gene3D" id="3.30.2090.10">
    <property type="entry name" value="Multidrug efflux transporter AcrB TolC docking domain, DN and DC subdomains"/>
    <property type="match status" value="1"/>
</dbReference>
<proteinExistence type="predicted"/>
<comment type="caution">
    <text evidence="2">The sequence shown here is derived from an EMBL/GenBank/DDBJ whole genome shotgun (WGS) entry which is preliminary data.</text>
</comment>
<reference evidence="2" key="1">
    <citation type="submission" date="2021-02" db="EMBL/GenBank/DDBJ databases">
        <title>Thiocyanate and organic carbon inputs drive convergent selection for specific autotrophic Afipia and Thiobacillus strains within complex microbiomes.</title>
        <authorList>
            <person name="Huddy R.J."/>
            <person name="Sachdeva R."/>
            <person name="Kadzinga F."/>
            <person name="Kantor R.S."/>
            <person name="Harrison S.T.L."/>
            <person name="Banfield J.F."/>
        </authorList>
    </citation>
    <scope>NUCLEOTIDE SEQUENCE</scope>
    <source>
        <strain evidence="2">SCN18_10_11_15_R1_P_69_7</strain>
    </source>
</reference>
<keyword evidence="1" id="KW-1133">Transmembrane helix</keyword>
<feature type="transmembrane region" description="Helical" evidence="1">
    <location>
        <begin position="256"/>
        <end position="275"/>
    </location>
</feature>
<dbReference type="SUPFAM" id="SSF82866">
    <property type="entry name" value="Multidrug efflux transporter AcrB transmembrane domain"/>
    <property type="match status" value="1"/>
</dbReference>
<evidence type="ECO:0000313" key="3">
    <source>
        <dbReference type="Proteomes" id="UP000664815"/>
    </source>
</evidence>
<gene>
    <name evidence="2" type="ORF">J0H45_04415</name>
</gene>
<dbReference type="Proteomes" id="UP000664815">
    <property type="component" value="Unassembled WGS sequence"/>
</dbReference>
<evidence type="ECO:0000256" key="1">
    <source>
        <dbReference type="SAM" id="Phobius"/>
    </source>
</evidence>
<dbReference type="GO" id="GO:0042910">
    <property type="term" value="F:xenobiotic transmembrane transporter activity"/>
    <property type="evidence" value="ECO:0007669"/>
    <property type="project" value="TreeGrafter"/>
</dbReference>
<accession>A0A9D8KZY1</accession>
<organism evidence="2 3">
    <name type="scientific">Stenotrophomonas nitritireducens</name>
    <dbReference type="NCBI Taxonomy" id="83617"/>
    <lineage>
        <taxon>Bacteria</taxon>
        <taxon>Pseudomonadati</taxon>
        <taxon>Pseudomonadota</taxon>
        <taxon>Gammaproteobacteria</taxon>
        <taxon>Lysobacterales</taxon>
        <taxon>Lysobacteraceae</taxon>
        <taxon>Stenotrophomonas</taxon>
    </lineage>
</organism>
<sequence length="325" mass="35357">FIDRDGSLPQLRIDIDRERAARYGLSVKAIDEVIETALGGREVGELWQGERRFPVTLRLADGDRELQRLKQVPVDIGQGRTVTLGDVADFGMASGAINISRDNGQRVKAISVFIAGRDMGSVVADMRQRVDVSLRLPPGYGVSWSGEFENQQRAMQRLAWVVPLSVLIIFVLLFDAFKDVTSAGLILANVPFAMIGGILALLLTGIPLSVSAAIGFIALFGQAVLNGVVMLSRFGQLREQGLPLYESVVQGSLQRLRTVLMTALLAMFGLLPMATSHAIGAETQKPLAVVVIGGLISAMLLTLVVLPALYYWVHRRRERREAAPA</sequence>
<protein>
    <submittedName>
        <fullName evidence="2">Efflux RND transporter permease subunit</fullName>
    </submittedName>
</protein>
<feature type="transmembrane region" description="Helical" evidence="1">
    <location>
        <begin position="287"/>
        <end position="313"/>
    </location>
</feature>
<feature type="non-terminal residue" evidence="2">
    <location>
        <position position="1"/>
    </location>
</feature>